<dbReference type="EMBL" id="RBXO01000001">
    <property type="protein sequence ID" value="RKT55354.1"/>
    <property type="molecule type" value="Genomic_DNA"/>
</dbReference>
<organism evidence="2 3">
    <name type="scientific">Saccharothrix australiensis</name>
    <dbReference type="NCBI Taxonomy" id="2072"/>
    <lineage>
        <taxon>Bacteria</taxon>
        <taxon>Bacillati</taxon>
        <taxon>Actinomycetota</taxon>
        <taxon>Actinomycetes</taxon>
        <taxon>Pseudonocardiales</taxon>
        <taxon>Pseudonocardiaceae</taxon>
        <taxon>Saccharothrix</taxon>
    </lineage>
</organism>
<dbReference type="Proteomes" id="UP000282084">
    <property type="component" value="Unassembled WGS sequence"/>
</dbReference>
<protein>
    <submittedName>
        <fullName evidence="2">Uncharacterized protein</fullName>
    </submittedName>
</protein>
<evidence type="ECO:0000313" key="2">
    <source>
        <dbReference type="EMBL" id="RKT55354.1"/>
    </source>
</evidence>
<dbReference type="RefSeq" id="WP_121007069.1">
    <property type="nucleotide sequence ID" value="NZ_RBXO01000001.1"/>
</dbReference>
<evidence type="ECO:0000313" key="3">
    <source>
        <dbReference type="Proteomes" id="UP000282084"/>
    </source>
</evidence>
<proteinExistence type="predicted"/>
<name>A0A495W1T3_9PSEU</name>
<accession>A0A495W1T3</accession>
<comment type="caution">
    <text evidence="2">The sequence shown here is derived from an EMBL/GenBank/DDBJ whole genome shotgun (WGS) entry which is preliminary data.</text>
</comment>
<gene>
    <name evidence="2" type="ORF">C8E97_4018</name>
</gene>
<keyword evidence="3" id="KW-1185">Reference proteome</keyword>
<sequence length="141" mass="14952">MARTTHVYRRGKSIFVVTMSKTVDGLWITDEPCSRLPADVAPAELGAVVAKSLGESRQGVPHPSFKDDSHLRPLPAVSGLKSWSTFVKGAELAVVRTEGDTVLVERHANQGRGFAPGDADPVTSSTEDPDGLGGAVFRQLG</sequence>
<reference evidence="2 3" key="1">
    <citation type="submission" date="2018-10" db="EMBL/GenBank/DDBJ databases">
        <title>Sequencing the genomes of 1000 actinobacteria strains.</title>
        <authorList>
            <person name="Klenk H.-P."/>
        </authorList>
    </citation>
    <scope>NUCLEOTIDE SEQUENCE [LARGE SCALE GENOMIC DNA]</scope>
    <source>
        <strain evidence="2 3">DSM 43800</strain>
    </source>
</reference>
<dbReference type="InterPro" id="IPR037891">
    <property type="entry name" value="Cdil-like_sf"/>
</dbReference>
<dbReference type="Gene3D" id="3.40.1590.10">
    <property type="entry name" value="NMB0488-like"/>
    <property type="match status" value="1"/>
</dbReference>
<dbReference type="OrthoDB" id="3373251at2"/>
<evidence type="ECO:0000256" key="1">
    <source>
        <dbReference type="SAM" id="MobiDB-lite"/>
    </source>
</evidence>
<feature type="region of interest" description="Disordered" evidence="1">
    <location>
        <begin position="107"/>
        <end position="133"/>
    </location>
</feature>
<dbReference type="AlphaFoldDB" id="A0A495W1T3"/>